<evidence type="ECO:0000313" key="3">
    <source>
        <dbReference type="Proteomes" id="UP001152172"/>
    </source>
</evidence>
<evidence type="ECO:0000256" key="1">
    <source>
        <dbReference type="SAM" id="Phobius"/>
    </source>
</evidence>
<dbReference type="InterPro" id="IPR021359">
    <property type="entry name" value="DUF2812"/>
</dbReference>
<comment type="caution">
    <text evidence="2">The sequence shown here is derived from an EMBL/GenBank/DDBJ whole genome shotgun (WGS) entry which is preliminary data.</text>
</comment>
<dbReference type="EMBL" id="JAMKBI010000019">
    <property type="protein sequence ID" value="MCZ8535297.1"/>
    <property type="molecule type" value="Genomic_DNA"/>
</dbReference>
<gene>
    <name evidence="2" type="ORF">M9R61_18505</name>
</gene>
<name>A0A9X3LC45_9BACI</name>
<dbReference type="Pfam" id="PF11193">
    <property type="entry name" value="DUF2812"/>
    <property type="match status" value="1"/>
</dbReference>
<evidence type="ECO:0000313" key="2">
    <source>
        <dbReference type="EMBL" id="MCZ8535297.1"/>
    </source>
</evidence>
<dbReference type="Proteomes" id="UP001152172">
    <property type="component" value="Unassembled WGS sequence"/>
</dbReference>
<feature type="transmembrane region" description="Helical" evidence="1">
    <location>
        <begin position="179"/>
        <end position="201"/>
    </location>
</feature>
<protein>
    <submittedName>
        <fullName evidence="2">DUF2812 domain-containing protein</fullName>
    </submittedName>
</protein>
<proteinExistence type="predicted"/>
<keyword evidence="1" id="KW-0812">Transmembrane</keyword>
<dbReference type="RefSeq" id="WP_269923288.1">
    <property type="nucleotide sequence ID" value="NZ_JAMKBI010000019.1"/>
</dbReference>
<feature type="transmembrane region" description="Helical" evidence="1">
    <location>
        <begin position="119"/>
        <end position="141"/>
    </location>
</feature>
<reference evidence="2" key="1">
    <citation type="submission" date="2022-05" db="EMBL/GenBank/DDBJ databases">
        <authorList>
            <person name="Colautti A."/>
            <person name="Iacumin L."/>
        </authorList>
    </citation>
    <scope>NUCLEOTIDE SEQUENCE</scope>
    <source>
        <strain evidence="2">DSM 30747</strain>
    </source>
</reference>
<organism evidence="2 3">
    <name type="scientific">Psychrobacillus psychrodurans</name>
    <dbReference type="NCBI Taxonomy" id="126157"/>
    <lineage>
        <taxon>Bacteria</taxon>
        <taxon>Bacillati</taxon>
        <taxon>Bacillota</taxon>
        <taxon>Bacilli</taxon>
        <taxon>Bacillales</taxon>
        <taxon>Bacillaceae</taxon>
        <taxon>Psychrobacillus</taxon>
    </lineage>
</organism>
<feature type="transmembrane region" description="Helical" evidence="1">
    <location>
        <begin position="147"/>
        <end position="167"/>
    </location>
</feature>
<keyword evidence="1" id="KW-0472">Membrane</keyword>
<feature type="transmembrane region" description="Helical" evidence="1">
    <location>
        <begin position="207"/>
        <end position="230"/>
    </location>
</feature>
<keyword evidence="3" id="KW-1185">Reference proteome</keyword>
<dbReference type="AlphaFoldDB" id="A0A9X3LC45"/>
<keyword evidence="1" id="KW-1133">Transmembrane helix</keyword>
<accession>A0A9X3LC45</accession>
<sequence>MKQTKYITSGGLAFSEDKDMEKLRRFSLKGWHVSDFKFMGYMLEKGELEDYIYSVDYRSLKEDEEEEYFDFFSSSGWSHIASEGYIHLFRAYSGTQPIYSDRDTSIEKHDNSINSMKHFAIPLVLITLLAWLGAMISSGILKSLLQVIAVIFTVIAIPTAWTVITTYNNKWKVKEKTGLVNLLKIIPFVLFIIAVTILLFVDGSELYLIASMVIGAIALPTAIWVIMSFYHKIGGKRV</sequence>